<dbReference type="Pfam" id="PF00067">
    <property type="entry name" value="p450"/>
    <property type="match status" value="1"/>
</dbReference>
<protein>
    <submittedName>
        <fullName evidence="9">Cytochrome P450 4V2</fullName>
    </submittedName>
</protein>
<comment type="caution">
    <text evidence="9">The sequence shown here is derived from an EMBL/GenBank/DDBJ whole genome shotgun (WGS) entry which is preliminary data.</text>
</comment>
<evidence type="ECO:0000256" key="2">
    <source>
        <dbReference type="ARBA" id="ARBA00004586"/>
    </source>
</evidence>
<dbReference type="PANTHER" id="PTHR24291">
    <property type="entry name" value="CYTOCHROME P450 FAMILY 4"/>
    <property type="match status" value="1"/>
</dbReference>
<comment type="similarity">
    <text evidence="3">Belongs to the cytochrome P450 family.</text>
</comment>
<dbReference type="GO" id="GO:0020037">
    <property type="term" value="F:heme binding"/>
    <property type="evidence" value="ECO:0007669"/>
    <property type="project" value="InterPro"/>
</dbReference>
<name>A0A8X6H5E6_TRICU</name>
<dbReference type="Gene3D" id="1.10.630.10">
    <property type="entry name" value="Cytochrome P450"/>
    <property type="match status" value="1"/>
</dbReference>
<keyword evidence="5" id="KW-0256">Endoplasmic reticulum</keyword>
<dbReference type="SUPFAM" id="SSF48264">
    <property type="entry name" value="Cytochrome P450"/>
    <property type="match status" value="1"/>
</dbReference>
<evidence type="ECO:0000256" key="7">
    <source>
        <dbReference type="ARBA" id="ARBA00023033"/>
    </source>
</evidence>
<evidence type="ECO:0000256" key="8">
    <source>
        <dbReference type="ARBA" id="ARBA00023136"/>
    </source>
</evidence>
<comment type="cofactor">
    <cofactor evidence="1">
        <name>heme</name>
        <dbReference type="ChEBI" id="CHEBI:30413"/>
    </cofactor>
</comment>
<dbReference type="Proteomes" id="UP000887116">
    <property type="component" value="Unassembled WGS sequence"/>
</dbReference>
<dbReference type="OrthoDB" id="6434953at2759"/>
<proteinExistence type="inferred from homology"/>
<dbReference type="InterPro" id="IPR050196">
    <property type="entry name" value="Cytochrome_P450_Monoox"/>
</dbReference>
<dbReference type="PANTHER" id="PTHR24291:SF189">
    <property type="entry name" value="CYTOCHROME P450 4C3-RELATED"/>
    <property type="match status" value="1"/>
</dbReference>
<keyword evidence="8" id="KW-0472">Membrane</keyword>
<evidence type="ECO:0000256" key="3">
    <source>
        <dbReference type="ARBA" id="ARBA00010617"/>
    </source>
</evidence>
<dbReference type="InterPro" id="IPR036396">
    <property type="entry name" value="Cyt_P450_sf"/>
</dbReference>
<comment type="subcellular location">
    <subcellularLocation>
        <location evidence="2">Endoplasmic reticulum membrane</location>
    </subcellularLocation>
</comment>
<evidence type="ECO:0000256" key="6">
    <source>
        <dbReference type="ARBA" id="ARBA00023004"/>
    </source>
</evidence>
<keyword evidence="4" id="KW-0479">Metal-binding</keyword>
<dbReference type="GO" id="GO:0005789">
    <property type="term" value="C:endoplasmic reticulum membrane"/>
    <property type="evidence" value="ECO:0007669"/>
    <property type="project" value="UniProtKB-SubCell"/>
</dbReference>
<keyword evidence="7" id="KW-0503">Monooxygenase</keyword>
<accession>A0A8X6H5E6</accession>
<keyword evidence="4" id="KW-0349">Heme</keyword>
<evidence type="ECO:0000256" key="5">
    <source>
        <dbReference type="ARBA" id="ARBA00022824"/>
    </source>
</evidence>
<reference evidence="9" key="1">
    <citation type="submission" date="2020-07" db="EMBL/GenBank/DDBJ databases">
        <title>Multicomponent nature underlies the extraordinary mechanical properties of spider dragline silk.</title>
        <authorList>
            <person name="Kono N."/>
            <person name="Nakamura H."/>
            <person name="Mori M."/>
            <person name="Yoshida Y."/>
            <person name="Ohtoshi R."/>
            <person name="Malay A.D."/>
            <person name="Moran D.A.P."/>
            <person name="Tomita M."/>
            <person name="Numata K."/>
            <person name="Arakawa K."/>
        </authorList>
    </citation>
    <scope>NUCLEOTIDE SEQUENCE</scope>
</reference>
<gene>
    <name evidence="9" type="primary">Cyp4v2</name>
    <name evidence="9" type="ORF">TNCT_308051</name>
</gene>
<keyword evidence="10" id="KW-1185">Reference proteome</keyword>
<dbReference type="InterPro" id="IPR001128">
    <property type="entry name" value="Cyt_P450"/>
</dbReference>
<dbReference type="AlphaFoldDB" id="A0A8X6H5E6"/>
<evidence type="ECO:0000313" key="9">
    <source>
        <dbReference type="EMBL" id="GFQ67442.1"/>
    </source>
</evidence>
<sequence>MMLLIYAAIVLGVIAFIKYSLWREKYSQQFPGIKPAFFNVLGDLSGLLTYLVSNDDLPMLYHLLLYLKARTERFQRQQLFCAWEFYKPYICFVKAEAVKQLLSKGTGATGKNWVYDYLKPFLGSGLVTSSVEKWKPRRKLLAPCFHADILRGFLTVFNECSHKLVEHFQQETKKEFTYIRTPVTLTALDILNEAVLGATVGALENNSLQYIDALNRLLDIYTSRMFKFWEWTDFIFSLTSGREAKRHLKAIQDFTTSINLP</sequence>
<evidence type="ECO:0000313" key="10">
    <source>
        <dbReference type="Proteomes" id="UP000887116"/>
    </source>
</evidence>
<keyword evidence="7" id="KW-0560">Oxidoreductase</keyword>
<evidence type="ECO:0000256" key="4">
    <source>
        <dbReference type="ARBA" id="ARBA00022617"/>
    </source>
</evidence>
<keyword evidence="6" id="KW-0408">Iron</keyword>
<dbReference type="GO" id="GO:0005506">
    <property type="term" value="F:iron ion binding"/>
    <property type="evidence" value="ECO:0007669"/>
    <property type="project" value="InterPro"/>
</dbReference>
<dbReference type="GO" id="GO:0004497">
    <property type="term" value="F:monooxygenase activity"/>
    <property type="evidence" value="ECO:0007669"/>
    <property type="project" value="UniProtKB-KW"/>
</dbReference>
<dbReference type="EMBL" id="BMAO01010467">
    <property type="protein sequence ID" value="GFQ67442.1"/>
    <property type="molecule type" value="Genomic_DNA"/>
</dbReference>
<organism evidence="9 10">
    <name type="scientific">Trichonephila clavata</name>
    <name type="common">Joro spider</name>
    <name type="synonym">Nephila clavata</name>
    <dbReference type="NCBI Taxonomy" id="2740835"/>
    <lineage>
        <taxon>Eukaryota</taxon>
        <taxon>Metazoa</taxon>
        <taxon>Ecdysozoa</taxon>
        <taxon>Arthropoda</taxon>
        <taxon>Chelicerata</taxon>
        <taxon>Arachnida</taxon>
        <taxon>Araneae</taxon>
        <taxon>Araneomorphae</taxon>
        <taxon>Entelegynae</taxon>
        <taxon>Araneoidea</taxon>
        <taxon>Nephilidae</taxon>
        <taxon>Trichonephila</taxon>
    </lineage>
</organism>
<evidence type="ECO:0000256" key="1">
    <source>
        <dbReference type="ARBA" id="ARBA00001971"/>
    </source>
</evidence>
<dbReference type="GO" id="GO:0016705">
    <property type="term" value="F:oxidoreductase activity, acting on paired donors, with incorporation or reduction of molecular oxygen"/>
    <property type="evidence" value="ECO:0007669"/>
    <property type="project" value="InterPro"/>
</dbReference>